<dbReference type="RefSeq" id="WP_047232515.1">
    <property type="nucleotide sequence ID" value="NZ_JNBQ01000007.1"/>
</dbReference>
<feature type="domain" description="Activator of Hsp90 ATPase homologue 1/2-like C-terminal" evidence="2">
    <location>
        <begin position="27"/>
        <end position="159"/>
    </location>
</feature>
<dbReference type="InterPro" id="IPR013538">
    <property type="entry name" value="ASHA1/2-like_C"/>
</dbReference>
<evidence type="ECO:0000256" key="1">
    <source>
        <dbReference type="ARBA" id="ARBA00006817"/>
    </source>
</evidence>
<dbReference type="InterPro" id="IPR023393">
    <property type="entry name" value="START-like_dom_sf"/>
</dbReference>
<dbReference type="CDD" id="cd07826">
    <property type="entry name" value="SRPBCC_CalC_Aha1-like_9"/>
    <property type="match status" value="1"/>
</dbReference>
<reference evidence="3 4" key="1">
    <citation type="submission" date="2014-05" db="EMBL/GenBank/DDBJ databases">
        <title>Cellulosimicrobium funkei U11 genome.</title>
        <authorList>
            <person name="Hu C."/>
            <person name="Gong Y."/>
            <person name="Wan W."/>
            <person name="Jiang M."/>
        </authorList>
    </citation>
    <scope>NUCLEOTIDE SEQUENCE [LARGE SCALE GENOMIC DNA]</scope>
    <source>
        <strain evidence="3 4">U11</strain>
    </source>
</reference>
<organism evidence="3 4">
    <name type="scientific">Cellulosimicrobium funkei</name>
    <dbReference type="NCBI Taxonomy" id="264251"/>
    <lineage>
        <taxon>Bacteria</taxon>
        <taxon>Bacillati</taxon>
        <taxon>Actinomycetota</taxon>
        <taxon>Actinomycetes</taxon>
        <taxon>Micrococcales</taxon>
        <taxon>Promicromonosporaceae</taxon>
        <taxon>Cellulosimicrobium</taxon>
    </lineage>
</organism>
<accession>A0A0H2KT94</accession>
<dbReference type="Pfam" id="PF08327">
    <property type="entry name" value="AHSA1"/>
    <property type="match status" value="1"/>
</dbReference>
<protein>
    <submittedName>
        <fullName evidence="3">Polyketide cyclase</fullName>
    </submittedName>
</protein>
<dbReference type="Proteomes" id="UP000035265">
    <property type="component" value="Unassembled WGS sequence"/>
</dbReference>
<keyword evidence="4" id="KW-1185">Reference proteome</keyword>
<dbReference type="PATRIC" id="fig|264251.5.peg.1793"/>
<comment type="caution">
    <text evidence="3">The sequence shown here is derived from an EMBL/GenBank/DDBJ whole genome shotgun (WGS) entry which is preliminary data.</text>
</comment>
<name>A0A0H2KT94_9MICO</name>
<dbReference type="AlphaFoldDB" id="A0A0H2KT94"/>
<dbReference type="STRING" id="264251.FB00_08825"/>
<dbReference type="Gene3D" id="3.30.530.20">
    <property type="match status" value="1"/>
</dbReference>
<dbReference type="SUPFAM" id="SSF55961">
    <property type="entry name" value="Bet v1-like"/>
    <property type="match status" value="1"/>
</dbReference>
<comment type="similarity">
    <text evidence="1">Belongs to the AHA1 family.</text>
</comment>
<sequence>MTTTGTHETEIVVPKDLPIVRIVREFDAPAAKVFRAHLDPELFARWNGPRYLTQRNEHWDVRTGGAYRYVQVDPDGNEYAFFGSVHEVRPDELIVQTFTYEGFPDGVSLDRLVFEDLPDGRSRLTATSLVDSIEGRDSFVASGMEVGVREGYEQLDELLAES</sequence>
<proteinExistence type="inferred from homology"/>
<evidence type="ECO:0000313" key="3">
    <source>
        <dbReference type="EMBL" id="KLN35019.1"/>
    </source>
</evidence>
<dbReference type="EMBL" id="JNBQ01000007">
    <property type="protein sequence ID" value="KLN35019.1"/>
    <property type="molecule type" value="Genomic_DNA"/>
</dbReference>
<evidence type="ECO:0000259" key="2">
    <source>
        <dbReference type="Pfam" id="PF08327"/>
    </source>
</evidence>
<gene>
    <name evidence="3" type="ORF">FB00_08825</name>
</gene>
<evidence type="ECO:0000313" key="4">
    <source>
        <dbReference type="Proteomes" id="UP000035265"/>
    </source>
</evidence>